<dbReference type="GO" id="GO:0015648">
    <property type="term" value="F:lipid-linked peptidoglycan transporter activity"/>
    <property type="evidence" value="ECO:0007669"/>
    <property type="project" value="TreeGrafter"/>
</dbReference>
<dbReference type="NCBIfam" id="NF038403">
    <property type="entry name" value="perm_prefix_1"/>
    <property type="match status" value="1"/>
</dbReference>
<evidence type="ECO:0000256" key="4">
    <source>
        <dbReference type="ARBA" id="ARBA00022989"/>
    </source>
</evidence>
<evidence type="ECO:0000256" key="1">
    <source>
        <dbReference type="ARBA" id="ARBA00004141"/>
    </source>
</evidence>
<feature type="transmembrane region" description="Helical" evidence="6">
    <location>
        <begin position="250"/>
        <end position="271"/>
    </location>
</feature>
<organism evidence="7 8">
    <name type="scientific">Clostridium scindens (strain JCM 10418 / VPI 12708)</name>
    <dbReference type="NCBI Taxonomy" id="29347"/>
    <lineage>
        <taxon>Bacteria</taxon>
        <taxon>Bacillati</taxon>
        <taxon>Bacillota</taxon>
        <taxon>Clostridia</taxon>
        <taxon>Lachnospirales</taxon>
        <taxon>Lachnospiraceae</taxon>
    </lineage>
</organism>
<dbReference type="PANTHER" id="PTHR30474:SF1">
    <property type="entry name" value="PEPTIDOGLYCAN GLYCOSYLTRANSFERASE MRDB"/>
    <property type="match status" value="1"/>
</dbReference>
<feature type="transmembrane region" description="Helical" evidence="6">
    <location>
        <begin position="333"/>
        <end position="358"/>
    </location>
</feature>
<feature type="transmembrane region" description="Helical" evidence="6">
    <location>
        <begin position="224"/>
        <end position="243"/>
    </location>
</feature>
<keyword evidence="3" id="KW-0133">Cell shape</keyword>
<dbReference type="Pfam" id="PF01098">
    <property type="entry name" value="FTSW_RODA_SPOVE"/>
    <property type="match status" value="1"/>
</dbReference>
<dbReference type="InterPro" id="IPR001182">
    <property type="entry name" value="FtsW/RodA"/>
</dbReference>
<evidence type="ECO:0000313" key="7">
    <source>
        <dbReference type="EMBL" id="MSS39526.1"/>
    </source>
</evidence>
<feature type="transmembrane region" description="Helical" evidence="6">
    <location>
        <begin position="175"/>
        <end position="193"/>
    </location>
</feature>
<evidence type="ECO:0000256" key="2">
    <source>
        <dbReference type="ARBA" id="ARBA00022692"/>
    </source>
</evidence>
<dbReference type="GO" id="GO:0051301">
    <property type="term" value="P:cell division"/>
    <property type="evidence" value="ECO:0007669"/>
    <property type="project" value="InterPro"/>
</dbReference>
<evidence type="ECO:0000256" key="5">
    <source>
        <dbReference type="ARBA" id="ARBA00023136"/>
    </source>
</evidence>
<evidence type="ECO:0000256" key="3">
    <source>
        <dbReference type="ARBA" id="ARBA00022960"/>
    </source>
</evidence>
<keyword evidence="2 6" id="KW-0812">Transmembrane</keyword>
<dbReference type="Proteomes" id="UP000462363">
    <property type="component" value="Unassembled WGS sequence"/>
</dbReference>
<dbReference type="GO" id="GO:0032153">
    <property type="term" value="C:cell division site"/>
    <property type="evidence" value="ECO:0007669"/>
    <property type="project" value="TreeGrafter"/>
</dbReference>
<proteinExistence type="predicted"/>
<feature type="transmembrane region" description="Helical" evidence="6">
    <location>
        <begin position="144"/>
        <end position="169"/>
    </location>
</feature>
<name>A0A844F503_CLOSV</name>
<comment type="caution">
    <text evidence="7">The sequence shown here is derived from an EMBL/GenBank/DDBJ whole genome shotgun (WGS) entry which is preliminary data.</text>
</comment>
<gene>
    <name evidence="7" type="ORF">FYJ37_03905</name>
</gene>
<dbReference type="AlphaFoldDB" id="A0A844F503"/>
<protein>
    <submittedName>
        <fullName evidence="7">FtsW/RodA/SpoVE family cell cycle protein</fullName>
    </submittedName>
</protein>
<evidence type="ECO:0000313" key="8">
    <source>
        <dbReference type="Proteomes" id="UP000462363"/>
    </source>
</evidence>
<keyword evidence="4 6" id="KW-1133">Transmembrane helix</keyword>
<feature type="transmembrane region" description="Helical" evidence="6">
    <location>
        <begin position="370"/>
        <end position="390"/>
    </location>
</feature>
<feature type="transmembrane region" description="Helical" evidence="6">
    <location>
        <begin position="410"/>
        <end position="428"/>
    </location>
</feature>
<accession>A0A844F503</accession>
<dbReference type="GO" id="GO:0008360">
    <property type="term" value="P:regulation of cell shape"/>
    <property type="evidence" value="ECO:0007669"/>
    <property type="project" value="UniProtKB-KW"/>
</dbReference>
<dbReference type="RefSeq" id="WP_154322391.1">
    <property type="nucleotide sequence ID" value="NZ_CP045695.1"/>
</dbReference>
<reference evidence="7 8" key="1">
    <citation type="submission" date="2019-08" db="EMBL/GenBank/DDBJ databases">
        <title>In-depth cultivation of the pig gut microbiome towards novel bacterial diversity and tailored functional studies.</title>
        <authorList>
            <person name="Wylensek D."/>
            <person name="Hitch T.C.A."/>
            <person name="Clavel T."/>
        </authorList>
    </citation>
    <scope>NUCLEOTIDE SEQUENCE [LARGE SCALE GENOMIC DNA]</scope>
    <source>
        <strain evidence="7 8">BL-389-WT-3D</strain>
    </source>
</reference>
<dbReference type="InterPro" id="IPR047928">
    <property type="entry name" value="Perm_prefix_1"/>
</dbReference>
<feature type="transmembrane region" description="Helical" evidence="6">
    <location>
        <begin position="113"/>
        <end position="132"/>
    </location>
</feature>
<keyword evidence="5 6" id="KW-0472">Membrane</keyword>
<dbReference type="EMBL" id="VUMB01000006">
    <property type="protein sequence ID" value="MSS39526.1"/>
    <property type="molecule type" value="Genomic_DNA"/>
</dbReference>
<comment type="subcellular location">
    <subcellularLocation>
        <location evidence="1">Membrane</location>
        <topology evidence="1">Multi-pass membrane protein</topology>
    </subcellularLocation>
</comment>
<evidence type="ECO:0000256" key="6">
    <source>
        <dbReference type="SAM" id="Phobius"/>
    </source>
</evidence>
<feature type="transmembrane region" description="Helical" evidence="6">
    <location>
        <begin position="74"/>
        <end position="93"/>
    </location>
</feature>
<dbReference type="GO" id="GO:0005886">
    <property type="term" value="C:plasma membrane"/>
    <property type="evidence" value="ECO:0007669"/>
    <property type="project" value="TreeGrafter"/>
</dbReference>
<sequence length="450" mass="49463">MKAEEYLNKLTDQIRCAKARAAIAEEMLGHIDEQKHAYISQGMDAEEAEEAAVKEMGDPVEAGSLLDSIHRPRMAWRMIGLIGALSIAGFIILNLLQRNFSDMTFVVGSAIHYGGWVVAGFVLMIGVCYTDYSRIGRWAKEIMLGAFIVLFLGVTAFGTAVNGSVTVIYGYHVNVKMLVFLFVPLYGAVLCRYRGEGKRAVVKGLLWMAPALLIALKIPSLEAVLILFLAFMAVLSVAIYKNWFCVSRKAALGILWLSALLIPILFCLRLLGSGPAYQRSRLQAMLHPGEAAKGSQIYAIRQLLSDSRLLGNGNRGYGKAARLPDGSGYVLGYVASCYGILIAVLLVTLMTVLFLYFLKVSLKQKNQLGMIMGCGCSVVLFAQLLFYILINTGVLPAGSVYCPFITYGGYGMLVTYVLLGLLLSIYRYQDVPLKVEKTARKRNKRKPVSE</sequence>
<dbReference type="PANTHER" id="PTHR30474">
    <property type="entry name" value="CELL CYCLE PROTEIN"/>
    <property type="match status" value="1"/>
</dbReference>